<reference evidence="2" key="1">
    <citation type="journal article" date="2015" name="Nature">
        <title>Complex archaea that bridge the gap between prokaryotes and eukaryotes.</title>
        <authorList>
            <person name="Spang A."/>
            <person name="Saw J.H."/>
            <person name="Jorgensen S.L."/>
            <person name="Zaremba-Niedzwiedzka K."/>
            <person name="Martijn J."/>
            <person name="Lind A.E."/>
            <person name="van Eijk R."/>
            <person name="Schleper C."/>
            <person name="Guy L."/>
            <person name="Ettema T.J."/>
        </authorList>
    </citation>
    <scope>NUCLEOTIDE SEQUENCE</scope>
</reference>
<proteinExistence type="predicted"/>
<dbReference type="EMBL" id="LAZR01060002">
    <property type="protein sequence ID" value="KKK66603.1"/>
    <property type="molecule type" value="Genomic_DNA"/>
</dbReference>
<feature type="transmembrane region" description="Helical" evidence="1">
    <location>
        <begin position="48"/>
        <end position="68"/>
    </location>
</feature>
<accession>A0A0F8XCN6</accession>
<dbReference type="AlphaFoldDB" id="A0A0F8XCN6"/>
<sequence length="69" mass="7233">MGVVEKIVELTNGTITLGLTLVIVATFLSAFRDTLAPVLQNTQSFPNGVTALAIYDLVILVFVGVGILA</sequence>
<keyword evidence="1" id="KW-0812">Transmembrane</keyword>
<gene>
    <name evidence="2" type="ORF">LCGC14_2962400</name>
</gene>
<evidence type="ECO:0000313" key="2">
    <source>
        <dbReference type="EMBL" id="KKK66603.1"/>
    </source>
</evidence>
<comment type="caution">
    <text evidence="2">The sequence shown here is derived from an EMBL/GenBank/DDBJ whole genome shotgun (WGS) entry which is preliminary data.</text>
</comment>
<keyword evidence="1" id="KW-0472">Membrane</keyword>
<name>A0A0F8XCN6_9ZZZZ</name>
<feature type="transmembrane region" description="Helical" evidence="1">
    <location>
        <begin position="7"/>
        <end position="28"/>
    </location>
</feature>
<feature type="non-terminal residue" evidence="2">
    <location>
        <position position="69"/>
    </location>
</feature>
<protein>
    <submittedName>
        <fullName evidence="2">Uncharacterized protein</fullName>
    </submittedName>
</protein>
<keyword evidence="1" id="KW-1133">Transmembrane helix</keyword>
<evidence type="ECO:0000256" key="1">
    <source>
        <dbReference type="SAM" id="Phobius"/>
    </source>
</evidence>
<organism evidence="2">
    <name type="scientific">marine sediment metagenome</name>
    <dbReference type="NCBI Taxonomy" id="412755"/>
    <lineage>
        <taxon>unclassified sequences</taxon>
        <taxon>metagenomes</taxon>
        <taxon>ecological metagenomes</taxon>
    </lineage>
</organism>